<proteinExistence type="predicted"/>
<reference evidence="5 6" key="1">
    <citation type="journal article" date="2020" name="ISME J.">
        <title>Comparative genomics reveals insights into cyanobacterial evolution and habitat adaptation.</title>
        <authorList>
            <person name="Chen M.Y."/>
            <person name="Teng W.K."/>
            <person name="Zhao L."/>
            <person name="Hu C.X."/>
            <person name="Zhou Y.K."/>
            <person name="Han B.P."/>
            <person name="Song L.R."/>
            <person name="Shu W.S."/>
        </authorList>
    </citation>
    <scope>NUCLEOTIDE SEQUENCE [LARGE SCALE GENOMIC DNA]</scope>
    <source>
        <strain evidence="5 6">FACHB-159</strain>
    </source>
</reference>
<dbReference type="PANTHER" id="PTHR10696">
    <property type="entry name" value="GAMMA-BUTYROBETAINE HYDROXYLASE-RELATED"/>
    <property type="match status" value="1"/>
</dbReference>
<dbReference type="InterPro" id="IPR042098">
    <property type="entry name" value="TauD-like_sf"/>
</dbReference>
<dbReference type="Proteomes" id="UP000637383">
    <property type="component" value="Unassembled WGS sequence"/>
</dbReference>
<dbReference type="InterPro" id="IPR003819">
    <property type="entry name" value="TauD/TfdA-like"/>
</dbReference>
<name>A0ABR8K5W5_9NOSO</name>
<dbReference type="GO" id="GO:0051213">
    <property type="term" value="F:dioxygenase activity"/>
    <property type="evidence" value="ECO:0007669"/>
    <property type="project" value="UniProtKB-KW"/>
</dbReference>
<keyword evidence="2" id="KW-0560">Oxidoreductase</keyword>
<dbReference type="Gene3D" id="3.60.130.10">
    <property type="entry name" value="Clavaminate synthase-like"/>
    <property type="match status" value="1"/>
</dbReference>
<dbReference type="InterPro" id="IPR050411">
    <property type="entry name" value="AlphaKG_dependent_hydroxylases"/>
</dbReference>
<evidence type="ECO:0000259" key="4">
    <source>
        <dbReference type="Pfam" id="PF02668"/>
    </source>
</evidence>
<comment type="cofactor">
    <cofactor evidence="1">
        <name>Fe(2+)</name>
        <dbReference type="ChEBI" id="CHEBI:29033"/>
    </cofactor>
</comment>
<dbReference type="SUPFAM" id="SSF51197">
    <property type="entry name" value="Clavaminate synthase-like"/>
    <property type="match status" value="1"/>
</dbReference>
<keyword evidence="6" id="KW-1185">Reference proteome</keyword>
<evidence type="ECO:0000256" key="1">
    <source>
        <dbReference type="ARBA" id="ARBA00001954"/>
    </source>
</evidence>
<evidence type="ECO:0000313" key="5">
    <source>
        <dbReference type="EMBL" id="MBD2734139.1"/>
    </source>
</evidence>
<sequence>MKNINFDTSTNAQIIYNNQGNSILDLPRQENLKMFKSFGILLFRGFGVTYKEMKAFAEKFSSRFVLDKDRPIVDPNNRYITLVDPGMHYVSPHCENANSPFRPDVVWFCCGVPAAQGGETLFWDGVRVWEEMSGELKNLFISRKIRFLQKFPAVDWKRFLGTGASIADVKKTLDGIEGLSYRINEDQSVYIEYICSAVVKTKYGNQYAFANSLISEYKNPKAVVTFEDGSPIPLGVINQIQELMNRLAEVIDWESGDLVMIDNSRFLHGRRSFTDTRRRIFSLLSYLND</sequence>
<dbReference type="RefSeq" id="WP_190954858.1">
    <property type="nucleotide sequence ID" value="NZ_JACJTU010000007.1"/>
</dbReference>
<organism evidence="5 6">
    <name type="scientific">Nostoc paludosum FACHB-159</name>
    <dbReference type="NCBI Taxonomy" id="2692908"/>
    <lineage>
        <taxon>Bacteria</taxon>
        <taxon>Bacillati</taxon>
        <taxon>Cyanobacteriota</taxon>
        <taxon>Cyanophyceae</taxon>
        <taxon>Nostocales</taxon>
        <taxon>Nostocaceae</taxon>
        <taxon>Nostoc</taxon>
    </lineage>
</organism>
<dbReference type="EMBL" id="JACJTU010000007">
    <property type="protein sequence ID" value="MBD2734139.1"/>
    <property type="molecule type" value="Genomic_DNA"/>
</dbReference>
<dbReference type="Pfam" id="PF02668">
    <property type="entry name" value="TauD"/>
    <property type="match status" value="1"/>
</dbReference>
<evidence type="ECO:0000313" key="6">
    <source>
        <dbReference type="Proteomes" id="UP000637383"/>
    </source>
</evidence>
<protein>
    <submittedName>
        <fullName evidence="5">TauD/TfdA family dioxygenase</fullName>
    </submittedName>
</protein>
<evidence type="ECO:0000256" key="2">
    <source>
        <dbReference type="ARBA" id="ARBA00023002"/>
    </source>
</evidence>
<dbReference type="PANTHER" id="PTHR10696:SF56">
    <property type="entry name" value="TAUD_TFDA-LIKE DOMAIN-CONTAINING PROTEIN"/>
    <property type="match status" value="1"/>
</dbReference>
<keyword evidence="5" id="KW-0223">Dioxygenase</keyword>
<keyword evidence="3" id="KW-0045">Antibiotic biosynthesis</keyword>
<feature type="domain" description="TauD/TfdA-like" evidence="4">
    <location>
        <begin position="30"/>
        <end position="281"/>
    </location>
</feature>
<accession>A0ABR8K5W5</accession>
<gene>
    <name evidence="5" type="ORF">H6H03_09445</name>
</gene>
<evidence type="ECO:0000256" key="3">
    <source>
        <dbReference type="ARBA" id="ARBA00023194"/>
    </source>
</evidence>
<comment type="caution">
    <text evidence="5">The sequence shown here is derived from an EMBL/GenBank/DDBJ whole genome shotgun (WGS) entry which is preliminary data.</text>
</comment>